<dbReference type="Proteomes" id="UP001183777">
    <property type="component" value="Unassembled WGS sequence"/>
</dbReference>
<evidence type="ECO:0000259" key="1">
    <source>
        <dbReference type="Pfam" id="PF24623"/>
    </source>
</evidence>
<gene>
    <name evidence="2" type="ORF">RM649_34820</name>
</gene>
<evidence type="ECO:0000313" key="2">
    <source>
        <dbReference type="EMBL" id="MDT0432776.1"/>
    </source>
</evidence>
<organism evidence="2 3">
    <name type="scientific">Streptomyces salyersiae</name>
    <dbReference type="NCBI Taxonomy" id="3075530"/>
    <lineage>
        <taxon>Bacteria</taxon>
        <taxon>Bacillati</taxon>
        <taxon>Actinomycetota</taxon>
        <taxon>Actinomycetes</taxon>
        <taxon>Kitasatosporales</taxon>
        <taxon>Streptomycetaceae</taxon>
        <taxon>Streptomyces</taxon>
    </lineage>
</organism>
<reference evidence="3" key="1">
    <citation type="submission" date="2023-07" db="EMBL/GenBank/DDBJ databases">
        <title>30 novel species of actinomycetes from the DSMZ collection.</title>
        <authorList>
            <person name="Nouioui I."/>
        </authorList>
    </citation>
    <scope>NUCLEOTIDE SEQUENCE [LARGE SCALE GENOMIC DNA]</scope>
    <source>
        <strain evidence="3">DSM 41770</strain>
    </source>
</reference>
<keyword evidence="3" id="KW-1185">Reference proteome</keyword>
<evidence type="ECO:0000313" key="3">
    <source>
        <dbReference type="Proteomes" id="UP001183777"/>
    </source>
</evidence>
<name>A0ABU2RVB1_9ACTN</name>
<protein>
    <submittedName>
        <fullName evidence="2">Cell surface glycoprotein</fullName>
    </submittedName>
</protein>
<dbReference type="RefSeq" id="WP_311661652.1">
    <property type="nucleotide sequence ID" value="NZ_JAVREX010000029.1"/>
</dbReference>
<sequence length="226" mass="25015">MIRHEVAALLAYIDGLDPTRAPLDRPAAEERLTQWCDVLADVAASAPHPEGRHWDASHAAYRHITTSPYPIKPSDVSRPWADFRRDVLSRHFDPVPNVDPDNEAAYRAAIATHRRAIETGQTVATPRALMPAGTRQERDQAAAARLKQFGSYVPRSVVDALASQRPGMTERRRLAVAGQADPFNVPCPWGACRAAKGQKCQTLGRPRHDFHDARLTAARQNQEQPA</sequence>
<feature type="domain" description="DNA-binding phage zinc finger" evidence="1">
    <location>
        <begin position="173"/>
        <end position="222"/>
    </location>
</feature>
<dbReference type="Pfam" id="PF24623">
    <property type="entry name" value="Phage_zn_bind_8"/>
    <property type="match status" value="1"/>
</dbReference>
<dbReference type="EMBL" id="JAVREX010000029">
    <property type="protein sequence ID" value="MDT0432776.1"/>
    <property type="molecule type" value="Genomic_DNA"/>
</dbReference>
<proteinExistence type="predicted"/>
<dbReference type="InterPro" id="IPR056911">
    <property type="entry name" value="Phage_Znf_bind_put"/>
</dbReference>
<comment type="caution">
    <text evidence="2">The sequence shown here is derived from an EMBL/GenBank/DDBJ whole genome shotgun (WGS) entry which is preliminary data.</text>
</comment>
<accession>A0ABU2RVB1</accession>